<protein>
    <submittedName>
        <fullName evidence="3">Metalloendopeptidase-like protein membrane protein</fullName>
    </submittedName>
</protein>
<reference evidence="3 4" key="1">
    <citation type="journal article" date="2015" name="Nature">
        <title>rRNA introns, odd ribosomes, and small enigmatic genomes across a large radiation of phyla.</title>
        <authorList>
            <person name="Brown C.T."/>
            <person name="Hug L.A."/>
            <person name="Thomas B.C."/>
            <person name="Sharon I."/>
            <person name="Castelle C.J."/>
            <person name="Singh A."/>
            <person name="Wilkins M.J."/>
            <person name="Williams K.H."/>
            <person name="Banfield J.F."/>
        </authorList>
    </citation>
    <scope>NUCLEOTIDE SEQUENCE [LARGE SCALE GENOMIC DNA]</scope>
</reference>
<feature type="signal peptide" evidence="1">
    <location>
        <begin position="1"/>
        <end position="21"/>
    </location>
</feature>
<dbReference type="InterPro" id="IPR016047">
    <property type="entry name" value="M23ase_b-sheet_dom"/>
</dbReference>
<dbReference type="Pfam" id="PF01551">
    <property type="entry name" value="Peptidase_M23"/>
    <property type="match status" value="1"/>
</dbReference>
<feature type="chain" id="PRO_5002533519" evidence="1">
    <location>
        <begin position="22"/>
        <end position="380"/>
    </location>
</feature>
<evidence type="ECO:0000313" key="4">
    <source>
        <dbReference type="Proteomes" id="UP000033935"/>
    </source>
</evidence>
<evidence type="ECO:0000256" key="1">
    <source>
        <dbReference type="SAM" id="SignalP"/>
    </source>
</evidence>
<dbReference type="GO" id="GO:0004222">
    <property type="term" value="F:metalloendopeptidase activity"/>
    <property type="evidence" value="ECO:0007669"/>
    <property type="project" value="TreeGrafter"/>
</dbReference>
<dbReference type="PANTHER" id="PTHR21666">
    <property type="entry name" value="PEPTIDASE-RELATED"/>
    <property type="match status" value="1"/>
</dbReference>
<organism evidence="3 4">
    <name type="scientific">Candidatus Uhrbacteria bacterium GW2011_GWF2_39_13</name>
    <dbReference type="NCBI Taxonomy" id="1618995"/>
    <lineage>
        <taxon>Bacteria</taxon>
        <taxon>Candidatus Uhriibacteriota</taxon>
    </lineage>
</organism>
<dbReference type="SUPFAM" id="SSF51261">
    <property type="entry name" value="Duplicated hybrid motif"/>
    <property type="match status" value="1"/>
</dbReference>
<proteinExistence type="predicted"/>
<dbReference type="AlphaFoldDB" id="A0A0G0MLW3"/>
<dbReference type="Gene3D" id="2.70.70.10">
    <property type="entry name" value="Glucose Permease (Domain IIA)"/>
    <property type="match status" value="1"/>
</dbReference>
<dbReference type="PROSITE" id="PS51257">
    <property type="entry name" value="PROKAR_LIPOPROTEIN"/>
    <property type="match status" value="1"/>
</dbReference>
<dbReference type="EMBL" id="LBWG01000001">
    <property type="protein sequence ID" value="KKR05059.1"/>
    <property type="molecule type" value="Genomic_DNA"/>
</dbReference>
<dbReference type="InterPro" id="IPR050570">
    <property type="entry name" value="Cell_wall_metabolism_enzyme"/>
</dbReference>
<name>A0A0G0MLW3_9BACT</name>
<dbReference type="InterPro" id="IPR011055">
    <property type="entry name" value="Dup_hybrid_motif"/>
</dbReference>
<evidence type="ECO:0000313" key="3">
    <source>
        <dbReference type="EMBL" id="KKR05059.1"/>
    </source>
</evidence>
<sequence length="380" mass="42812">MRYLLIALLFMGVGCSSQVSSQQGQIKGEDQIEPIEIVNVEEVKKKSLVVLPLDNNVVGYQPIYKRFGEYFQDRFTGYHTADDAEVPAEDLSPGEIQLVPVRAVADGTVVYKQTVEGYGGVIVLQHEIDGESIQTLYGHVDLDSSSLVVGDKVTRGQFLVNLGEPESEDTDGERQHLHFAVYPGTKVQLRGYVTTVDELVSWINPHDFFVKYGALETSDPTISSYTLWYPQPPRTDTGLSRISWGDLAFLLPSDWDVEYISSLDALNLYKVSGTGSARERSQLLIRYFDASSFFTLSTVTIHSQEDLLVGVGDYIARQYDIEKKPDIDDFSDQPSWRNQRHLVTDFRGQEGYTRYYVVAANPELDSEIYKDVLDSMQILQ</sequence>
<dbReference type="Proteomes" id="UP000033935">
    <property type="component" value="Unassembled WGS sequence"/>
</dbReference>
<dbReference type="PANTHER" id="PTHR21666:SF270">
    <property type="entry name" value="MUREIN HYDROLASE ACTIVATOR ENVC"/>
    <property type="match status" value="1"/>
</dbReference>
<evidence type="ECO:0000259" key="2">
    <source>
        <dbReference type="Pfam" id="PF01551"/>
    </source>
</evidence>
<dbReference type="CDD" id="cd12797">
    <property type="entry name" value="M23_peptidase"/>
    <property type="match status" value="1"/>
</dbReference>
<accession>A0A0G0MLW3</accession>
<comment type="caution">
    <text evidence="3">The sequence shown here is derived from an EMBL/GenBank/DDBJ whole genome shotgun (WGS) entry which is preliminary data.</text>
</comment>
<feature type="domain" description="M23ase beta-sheet core" evidence="2">
    <location>
        <begin position="100"/>
        <end position="184"/>
    </location>
</feature>
<keyword evidence="1" id="KW-0732">Signal</keyword>
<gene>
    <name evidence="3" type="ORF">UT30_C0001G0018</name>
</gene>